<evidence type="ECO:0000256" key="6">
    <source>
        <dbReference type="ARBA" id="ARBA00022840"/>
    </source>
</evidence>
<evidence type="ECO:0000256" key="11">
    <source>
        <dbReference type="ARBA" id="ARBA00024721"/>
    </source>
</evidence>
<evidence type="ECO:0000256" key="2">
    <source>
        <dbReference type="ARBA" id="ARBA00011131"/>
    </source>
</evidence>
<dbReference type="GO" id="GO:0006865">
    <property type="term" value="P:amino acid transport"/>
    <property type="evidence" value="ECO:0007669"/>
    <property type="project" value="UniProtKB-KW"/>
</dbReference>
<accession>A0A430AJD4</accession>
<dbReference type="InterPro" id="IPR017911">
    <property type="entry name" value="MacB-like_ATP-bd"/>
</dbReference>
<dbReference type="GO" id="GO:0005886">
    <property type="term" value="C:plasma membrane"/>
    <property type="evidence" value="ECO:0007669"/>
    <property type="project" value="UniProtKB-SubCell"/>
</dbReference>
<evidence type="ECO:0000256" key="5">
    <source>
        <dbReference type="ARBA" id="ARBA00022741"/>
    </source>
</evidence>
<evidence type="ECO:0000259" key="12">
    <source>
        <dbReference type="PROSITE" id="PS50893"/>
    </source>
</evidence>
<feature type="domain" description="ABC transporter" evidence="12">
    <location>
        <begin position="5"/>
        <end position="224"/>
    </location>
</feature>
<dbReference type="SMART" id="SM00382">
    <property type="entry name" value="AAA"/>
    <property type="match status" value="1"/>
</dbReference>
<keyword evidence="7" id="KW-0029">Amino-acid transport</keyword>
<name>A0A430AJD4_9ENTE</name>
<dbReference type="PROSITE" id="PS50893">
    <property type="entry name" value="ABC_TRANSPORTER_2"/>
    <property type="match status" value="1"/>
</dbReference>
<dbReference type="InterPro" id="IPR003439">
    <property type="entry name" value="ABC_transporter-like_ATP-bd"/>
</dbReference>
<comment type="function">
    <text evidence="11">Part of the ABC transporter complex hrt involved in hemin import. Responsible for energy coupling to the transport system.</text>
</comment>
<comment type="caution">
    <text evidence="13">The sequence shown here is derived from an EMBL/GenBank/DDBJ whole genome shotgun (WGS) entry which is preliminary data.</text>
</comment>
<evidence type="ECO:0000256" key="4">
    <source>
        <dbReference type="ARBA" id="ARBA00022475"/>
    </source>
</evidence>
<dbReference type="Gene3D" id="3.40.50.300">
    <property type="entry name" value="P-loop containing nucleotide triphosphate hydrolases"/>
    <property type="match status" value="1"/>
</dbReference>
<keyword evidence="6 13" id="KW-0067">ATP-binding</keyword>
<evidence type="ECO:0000313" key="14">
    <source>
        <dbReference type="Proteomes" id="UP000288669"/>
    </source>
</evidence>
<dbReference type="OrthoDB" id="9791546at2"/>
<keyword evidence="14" id="KW-1185">Reference proteome</keyword>
<dbReference type="PANTHER" id="PTHR24220">
    <property type="entry name" value="IMPORT ATP-BINDING PROTEIN"/>
    <property type="match status" value="1"/>
</dbReference>
<keyword evidence="3" id="KW-0813">Transport</keyword>
<proteinExistence type="inferred from homology"/>
<dbReference type="AlphaFoldDB" id="A0A430AJD4"/>
<reference evidence="13 14" key="1">
    <citation type="submission" date="2017-05" db="EMBL/GenBank/DDBJ databases">
        <title>Vagococcus spp. assemblies.</title>
        <authorList>
            <person name="Gulvik C.A."/>
        </authorList>
    </citation>
    <scope>NUCLEOTIDE SEQUENCE [LARGE SCALE GENOMIC DNA]</scope>
    <source>
        <strain evidence="13 14">DSM 24756</strain>
    </source>
</reference>
<dbReference type="PANTHER" id="PTHR24220:SF666">
    <property type="entry name" value="HEMIN IMPORT ATP-BINDING PROTEIN HRTA-RELATED"/>
    <property type="match status" value="1"/>
</dbReference>
<keyword evidence="4" id="KW-1003">Cell membrane</keyword>
<dbReference type="InterPro" id="IPR017871">
    <property type="entry name" value="ABC_transporter-like_CS"/>
</dbReference>
<evidence type="ECO:0000256" key="7">
    <source>
        <dbReference type="ARBA" id="ARBA00022970"/>
    </source>
</evidence>
<dbReference type="CDD" id="cd03255">
    <property type="entry name" value="ABC_MJ0796_LolCDE_FtsE"/>
    <property type="match status" value="1"/>
</dbReference>
<keyword evidence="5" id="KW-0547">Nucleotide-binding</keyword>
<dbReference type="FunFam" id="3.40.50.300:FF:000032">
    <property type="entry name" value="Export ABC transporter ATP-binding protein"/>
    <property type="match status" value="1"/>
</dbReference>
<sequence length="224" mass="24945">MTNVLNIRNISKVYGKGHTEVQALKQGDFSMKQGEFVALIGPSGSGKSTFLSLVAGLEQPTTGHVEIGSTDLAKIKEKERVRLRFQQIGFILQNANLVPFLKVKDQLHLIEKIDATKKNPNKKEELIQSLEIAHLLESYPRDLSGGEKQRVAIACSLYHDPKIILADEPTASLDTDRAFEVVNILAKEAKTQNKAILMVTHDERLLKFCDRVVKIEDGTLKNSN</sequence>
<dbReference type="InterPro" id="IPR003593">
    <property type="entry name" value="AAA+_ATPase"/>
</dbReference>
<comment type="subunit">
    <text evidence="2">The complex is composed of two ATP-binding proteins (HrtA), two transmembrane proteins (HrtB) and a solute-binding protein.</text>
</comment>
<evidence type="ECO:0000313" key="13">
    <source>
        <dbReference type="EMBL" id="RSU08226.1"/>
    </source>
</evidence>
<dbReference type="PROSITE" id="PS00211">
    <property type="entry name" value="ABC_TRANSPORTER_1"/>
    <property type="match status" value="1"/>
</dbReference>
<dbReference type="GO" id="GO:0016887">
    <property type="term" value="F:ATP hydrolysis activity"/>
    <property type="evidence" value="ECO:0007669"/>
    <property type="project" value="InterPro"/>
</dbReference>
<gene>
    <name evidence="13" type="ORF">CBF30_02995</name>
</gene>
<comment type="subcellular location">
    <subcellularLocation>
        <location evidence="1">Cell membrane</location>
        <topology evidence="1">Peripheral membrane protein</topology>
    </subcellularLocation>
</comment>
<evidence type="ECO:0000256" key="9">
    <source>
        <dbReference type="ARBA" id="ARBA00024359"/>
    </source>
</evidence>
<protein>
    <recommendedName>
        <fullName evidence="10">Putative hemin import ATP-binding protein HrtA</fullName>
    </recommendedName>
</protein>
<evidence type="ECO:0000256" key="10">
    <source>
        <dbReference type="ARBA" id="ARBA00024432"/>
    </source>
</evidence>
<dbReference type="SUPFAM" id="SSF52540">
    <property type="entry name" value="P-loop containing nucleoside triphosphate hydrolases"/>
    <property type="match status" value="1"/>
</dbReference>
<dbReference type="Proteomes" id="UP000288669">
    <property type="component" value="Unassembled WGS sequence"/>
</dbReference>
<organism evidence="13 14">
    <name type="scientific">Vagococcus entomophilus</name>
    <dbReference type="NCBI Taxonomy" id="1160095"/>
    <lineage>
        <taxon>Bacteria</taxon>
        <taxon>Bacillati</taxon>
        <taxon>Bacillota</taxon>
        <taxon>Bacilli</taxon>
        <taxon>Lactobacillales</taxon>
        <taxon>Enterococcaceae</taxon>
        <taxon>Vagococcus</taxon>
    </lineage>
</organism>
<evidence type="ECO:0000256" key="1">
    <source>
        <dbReference type="ARBA" id="ARBA00004202"/>
    </source>
</evidence>
<dbReference type="GO" id="GO:0022857">
    <property type="term" value="F:transmembrane transporter activity"/>
    <property type="evidence" value="ECO:0007669"/>
    <property type="project" value="TreeGrafter"/>
</dbReference>
<dbReference type="GO" id="GO:0005524">
    <property type="term" value="F:ATP binding"/>
    <property type="evidence" value="ECO:0007669"/>
    <property type="project" value="UniProtKB-KW"/>
</dbReference>
<dbReference type="GO" id="GO:0098796">
    <property type="term" value="C:membrane protein complex"/>
    <property type="evidence" value="ECO:0007669"/>
    <property type="project" value="UniProtKB-ARBA"/>
</dbReference>
<keyword evidence="8" id="KW-0472">Membrane</keyword>
<dbReference type="InterPro" id="IPR027417">
    <property type="entry name" value="P-loop_NTPase"/>
</dbReference>
<dbReference type="EMBL" id="NGJZ01000001">
    <property type="protein sequence ID" value="RSU08226.1"/>
    <property type="molecule type" value="Genomic_DNA"/>
</dbReference>
<dbReference type="InterPro" id="IPR015854">
    <property type="entry name" value="ABC_transpr_LolD-like"/>
</dbReference>
<comment type="similarity">
    <text evidence="9">Belongs to the ABC transporter superfamily. HrtA family.</text>
</comment>
<evidence type="ECO:0000256" key="8">
    <source>
        <dbReference type="ARBA" id="ARBA00023136"/>
    </source>
</evidence>
<dbReference type="Pfam" id="PF00005">
    <property type="entry name" value="ABC_tran"/>
    <property type="match status" value="1"/>
</dbReference>
<evidence type="ECO:0000256" key="3">
    <source>
        <dbReference type="ARBA" id="ARBA00022448"/>
    </source>
</evidence>
<dbReference type="RefSeq" id="WP_126822625.1">
    <property type="nucleotide sequence ID" value="NZ_JBHLWU010000001.1"/>
</dbReference>